<gene>
    <name evidence="1" type="ORF">Ga0074812_10515</name>
</gene>
<protein>
    <submittedName>
        <fullName evidence="1">Uncharacterized protein</fullName>
    </submittedName>
</protein>
<organism evidence="1 2">
    <name type="scientific">Parafrankia irregularis</name>
    <dbReference type="NCBI Taxonomy" id="795642"/>
    <lineage>
        <taxon>Bacteria</taxon>
        <taxon>Bacillati</taxon>
        <taxon>Actinomycetota</taxon>
        <taxon>Actinomycetes</taxon>
        <taxon>Frankiales</taxon>
        <taxon>Frankiaceae</taxon>
        <taxon>Parafrankia</taxon>
    </lineage>
</organism>
<proteinExistence type="predicted"/>
<dbReference type="Proteomes" id="UP000198802">
    <property type="component" value="Unassembled WGS sequence"/>
</dbReference>
<name>A0A0S4QIL3_9ACTN</name>
<dbReference type="AlphaFoldDB" id="A0A0S4QIL3"/>
<keyword evidence="2" id="KW-1185">Reference proteome</keyword>
<dbReference type="EMBL" id="FAOZ01000005">
    <property type="protein sequence ID" value="CUU55367.1"/>
    <property type="molecule type" value="Genomic_DNA"/>
</dbReference>
<accession>A0A0S4QIL3</accession>
<evidence type="ECO:0000313" key="1">
    <source>
        <dbReference type="EMBL" id="CUU55367.1"/>
    </source>
</evidence>
<evidence type="ECO:0000313" key="2">
    <source>
        <dbReference type="Proteomes" id="UP000198802"/>
    </source>
</evidence>
<sequence length="74" mass="8173">MCIWVARAGLDRGDCRSRHPVICIKGEVRAGGQASPLDLHYRLSASCFLVVLDDFIDLGLVKCQHSHRAAPLRT</sequence>
<reference evidence="2" key="1">
    <citation type="submission" date="2015-11" db="EMBL/GenBank/DDBJ databases">
        <authorList>
            <person name="Varghese N."/>
        </authorList>
    </citation>
    <scope>NUCLEOTIDE SEQUENCE [LARGE SCALE GENOMIC DNA]</scope>
    <source>
        <strain evidence="2">DSM 45899</strain>
    </source>
</reference>